<dbReference type="PROSITE" id="PS51186">
    <property type="entry name" value="GNAT"/>
    <property type="match status" value="1"/>
</dbReference>
<dbReference type="InterPro" id="IPR016181">
    <property type="entry name" value="Acyl_CoA_acyltransferase"/>
</dbReference>
<gene>
    <name evidence="4" type="ORF">ACFOUW_19530</name>
</gene>
<sequence>MSVTFRPATPADAEAVALLHADSWRRFYRGAFADSYLDGDLETERRSVWAGRLGEPSGTVTVVAEDARGFAGFVHVMLDHDPVYGSLLDNLHVAHDRQRSGIGRALIVRAAEGVVARAARPTFYLWVLEQNTRAQAFYQAQGGQLAGREAVNSQPKDRLNGDPYGLRVVWPDARMAPPR</sequence>
<dbReference type="InterPro" id="IPR000182">
    <property type="entry name" value="GNAT_dom"/>
</dbReference>
<evidence type="ECO:0000256" key="2">
    <source>
        <dbReference type="ARBA" id="ARBA00023315"/>
    </source>
</evidence>
<comment type="caution">
    <text evidence="4">The sequence shown here is derived from an EMBL/GenBank/DDBJ whole genome shotgun (WGS) entry which is preliminary data.</text>
</comment>
<accession>A0ABV7YDN5</accession>
<dbReference type="RefSeq" id="WP_205119872.1">
    <property type="nucleotide sequence ID" value="NZ_JAFBCM010000001.1"/>
</dbReference>
<dbReference type="CDD" id="cd04301">
    <property type="entry name" value="NAT_SF"/>
    <property type="match status" value="1"/>
</dbReference>
<dbReference type="EMBL" id="JBHRZH010000017">
    <property type="protein sequence ID" value="MFC3763042.1"/>
    <property type="molecule type" value="Genomic_DNA"/>
</dbReference>
<dbReference type="SUPFAM" id="SSF55729">
    <property type="entry name" value="Acyl-CoA N-acyltransferases (Nat)"/>
    <property type="match status" value="1"/>
</dbReference>
<protein>
    <submittedName>
        <fullName evidence="4">GNAT family N-acetyltransferase</fullName>
        <ecNumber evidence="4">2.3.-.-</ecNumber>
    </submittedName>
</protein>
<keyword evidence="5" id="KW-1185">Reference proteome</keyword>
<dbReference type="PANTHER" id="PTHR43877">
    <property type="entry name" value="AMINOALKYLPHOSPHONATE N-ACETYLTRANSFERASE-RELATED-RELATED"/>
    <property type="match status" value="1"/>
</dbReference>
<evidence type="ECO:0000313" key="4">
    <source>
        <dbReference type="EMBL" id="MFC3763042.1"/>
    </source>
</evidence>
<reference evidence="5" key="1">
    <citation type="journal article" date="2019" name="Int. J. Syst. Evol. Microbiol.">
        <title>The Global Catalogue of Microorganisms (GCM) 10K type strain sequencing project: providing services to taxonomists for standard genome sequencing and annotation.</title>
        <authorList>
            <consortium name="The Broad Institute Genomics Platform"/>
            <consortium name="The Broad Institute Genome Sequencing Center for Infectious Disease"/>
            <person name="Wu L."/>
            <person name="Ma J."/>
        </authorList>
    </citation>
    <scope>NUCLEOTIDE SEQUENCE [LARGE SCALE GENOMIC DNA]</scope>
    <source>
        <strain evidence="5">CGMCC 4.7241</strain>
    </source>
</reference>
<dbReference type="EC" id="2.3.-.-" evidence="4"/>
<feature type="domain" description="N-acetyltransferase" evidence="3">
    <location>
        <begin position="3"/>
        <end position="169"/>
    </location>
</feature>
<proteinExistence type="predicted"/>
<dbReference type="Gene3D" id="3.40.630.30">
    <property type="match status" value="1"/>
</dbReference>
<evidence type="ECO:0000259" key="3">
    <source>
        <dbReference type="PROSITE" id="PS51186"/>
    </source>
</evidence>
<dbReference type="PANTHER" id="PTHR43877:SF1">
    <property type="entry name" value="ACETYLTRANSFERASE"/>
    <property type="match status" value="1"/>
</dbReference>
<dbReference type="Proteomes" id="UP001595699">
    <property type="component" value="Unassembled WGS sequence"/>
</dbReference>
<keyword evidence="1 4" id="KW-0808">Transferase</keyword>
<dbReference type="InterPro" id="IPR050832">
    <property type="entry name" value="Bact_Acetyltransf"/>
</dbReference>
<organism evidence="4 5">
    <name type="scientific">Tenggerimyces flavus</name>
    <dbReference type="NCBI Taxonomy" id="1708749"/>
    <lineage>
        <taxon>Bacteria</taxon>
        <taxon>Bacillati</taxon>
        <taxon>Actinomycetota</taxon>
        <taxon>Actinomycetes</taxon>
        <taxon>Propionibacteriales</taxon>
        <taxon>Nocardioidaceae</taxon>
        <taxon>Tenggerimyces</taxon>
    </lineage>
</organism>
<name>A0ABV7YDN5_9ACTN</name>
<dbReference type="Pfam" id="PF13508">
    <property type="entry name" value="Acetyltransf_7"/>
    <property type="match status" value="1"/>
</dbReference>
<keyword evidence="2 4" id="KW-0012">Acyltransferase</keyword>
<dbReference type="GO" id="GO:0016746">
    <property type="term" value="F:acyltransferase activity"/>
    <property type="evidence" value="ECO:0007669"/>
    <property type="project" value="UniProtKB-KW"/>
</dbReference>
<evidence type="ECO:0000313" key="5">
    <source>
        <dbReference type="Proteomes" id="UP001595699"/>
    </source>
</evidence>
<evidence type="ECO:0000256" key="1">
    <source>
        <dbReference type="ARBA" id="ARBA00022679"/>
    </source>
</evidence>